<name>W9GEN7_9MICO</name>
<evidence type="ECO:0000259" key="1">
    <source>
        <dbReference type="Pfam" id="PF13649"/>
    </source>
</evidence>
<dbReference type="OrthoDB" id="9786503at2"/>
<keyword evidence="2" id="KW-0808">Transferase</keyword>
<dbReference type="AlphaFoldDB" id="W9GEN7"/>
<dbReference type="Proteomes" id="UP000019489">
    <property type="component" value="Unassembled WGS sequence"/>
</dbReference>
<dbReference type="SUPFAM" id="SSF53335">
    <property type="entry name" value="S-adenosyl-L-methionine-dependent methyltransferases"/>
    <property type="match status" value="1"/>
</dbReference>
<dbReference type="eggNOG" id="COG0500">
    <property type="taxonomic scope" value="Bacteria"/>
</dbReference>
<evidence type="ECO:0000313" key="2">
    <source>
        <dbReference type="EMBL" id="EWT03298.1"/>
    </source>
</evidence>
<reference evidence="2 3" key="1">
    <citation type="submission" date="2013-08" db="EMBL/GenBank/DDBJ databases">
        <title>Intrasporangium oryzae NRRL B-24470.</title>
        <authorList>
            <person name="Liu H."/>
            <person name="Wang G."/>
        </authorList>
    </citation>
    <scope>NUCLEOTIDE SEQUENCE [LARGE SCALE GENOMIC DNA]</scope>
    <source>
        <strain evidence="2 3">NRRL B-24470</strain>
    </source>
</reference>
<keyword evidence="3" id="KW-1185">Reference proteome</keyword>
<evidence type="ECO:0000313" key="3">
    <source>
        <dbReference type="Proteomes" id="UP000019489"/>
    </source>
</evidence>
<protein>
    <submittedName>
        <fullName evidence="2">Methyltransferase</fullName>
    </submittedName>
</protein>
<dbReference type="Pfam" id="PF13649">
    <property type="entry name" value="Methyltransf_25"/>
    <property type="match status" value="1"/>
</dbReference>
<sequence length="205" mass="22244">MDASDWDERYAARDLVWSAEPNRFVAELVSPLTPGTAIDIAAGEGRNAIWLAEQGWHVVATDYSPVAIERARARALEVLGENAGQVTARVADATMPAPGGPAAYDLAVFCYLQLPRDELRRAFREGVSAVRPGGHVVIVAHAGRNLAEGWGGPGDRSVLYDPDEVVDAVEDLPVEVERAEIRVRPVETDEGPREALDTVAVLRRR</sequence>
<dbReference type="Gene3D" id="3.40.50.150">
    <property type="entry name" value="Vaccinia Virus protein VP39"/>
    <property type="match status" value="1"/>
</dbReference>
<dbReference type="InterPro" id="IPR029063">
    <property type="entry name" value="SAM-dependent_MTases_sf"/>
</dbReference>
<dbReference type="RefSeq" id="WP_034800964.1">
    <property type="nucleotide sequence ID" value="NZ_AWSA01000003.1"/>
</dbReference>
<dbReference type="STRING" id="1386089.N865_18940"/>
<feature type="domain" description="Methyltransferase" evidence="1">
    <location>
        <begin position="38"/>
        <end position="134"/>
    </location>
</feature>
<comment type="caution">
    <text evidence="2">The sequence shown here is derived from an EMBL/GenBank/DDBJ whole genome shotgun (WGS) entry which is preliminary data.</text>
</comment>
<keyword evidence="2" id="KW-0489">Methyltransferase</keyword>
<dbReference type="PATRIC" id="fig|1386089.3.peg.405"/>
<organism evidence="2 3">
    <name type="scientific">Intrasporangium oryzae NRRL B-24470</name>
    <dbReference type="NCBI Taxonomy" id="1386089"/>
    <lineage>
        <taxon>Bacteria</taxon>
        <taxon>Bacillati</taxon>
        <taxon>Actinomycetota</taxon>
        <taxon>Actinomycetes</taxon>
        <taxon>Micrococcales</taxon>
        <taxon>Intrasporangiaceae</taxon>
        <taxon>Intrasporangium</taxon>
    </lineage>
</organism>
<dbReference type="CDD" id="cd02440">
    <property type="entry name" value="AdoMet_MTases"/>
    <property type="match status" value="1"/>
</dbReference>
<dbReference type="GO" id="GO:0032259">
    <property type="term" value="P:methylation"/>
    <property type="evidence" value="ECO:0007669"/>
    <property type="project" value="UniProtKB-KW"/>
</dbReference>
<accession>W9GEN7</accession>
<dbReference type="InterPro" id="IPR041698">
    <property type="entry name" value="Methyltransf_25"/>
</dbReference>
<gene>
    <name evidence="2" type="ORF">N865_18940</name>
</gene>
<proteinExistence type="predicted"/>
<dbReference type="GO" id="GO:0008168">
    <property type="term" value="F:methyltransferase activity"/>
    <property type="evidence" value="ECO:0007669"/>
    <property type="project" value="UniProtKB-KW"/>
</dbReference>
<dbReference type="EMBL" id="AWSA01000003">
    <property type="protein sequence ID" value="EWT03298.1"/>
    <property type="molecule type" value="Genomic_DNA"/>
</dbReference>